<protein>
    <submittedName>
        <fullName evidence="1">Uncharacterized protein</fullName>
    </submittedName>
</protein>
<proteinExistence type="predicted"/>
<dbReference type="EMBL" id="LXFV01000042">
    <property type="protein sequence ID" value="PKX84319.1"/>
    <property type="molecule type" value="Genomic_DNA"/>
</dbReference>
<evidence type="ECO:0000313" key="1">
    <source>
        <dbReference type="EMBL" id="PKX84319.1"/>
    </source>
</evidence>
<gene>
    <name evidence="1" type="ORF">A0G03_21030</name>
</gene>
<name>A0ABX4S1D2_9GAMM</name>
<sequence length="96" mass="11342">MLPENIANFVKFMINETRNGNVRWSYDSNNDLVSTSYNGMYISLDSAFDHDNGYNFHRLSIIQNEKNFFFPINQYTDGYDLLKTLYLQAQASDFRF</sequence>
<keyword evidence="2" id="KW-1185">Reference proteome</keyword>
<evidence type="ECO:0000313" key="2">
    <source>
        <dbReference type="Proteomes" id="UP000234468"/>
    </source>
</evidence>
<accession>A0ABX4S1D2</accession>
<organism evidence="1 2">
    <name type="scientific">Pectobacterium peruviense</name>
    <dbReference type="NCBI Taxonomy" id="2066479"/>
    <lineage>
        <taxon>Bacteria</taxon>
        <taxon>Pseudomonadati</taxon>
        <taxon>Pseudomonadota</taxon>
        <taxon>Gammaproteobacteria</taxon>
        <taxon>Enterobacterales</taxon>
        <taxon>Pectobacteriaceae</taxon>
        <taxon>Pectobacterium</taxon>
    </lineage>
</organism>
<comment type="caution">
    <text evidence="1">The sequence shown here is derived from an EMBL/GenBank/DDBJ whole genome shotgun (WGS) entry which is preliminary data.</text>
</comment>
<reference evidence="1 2" key="1">
    <citation type="submission" date="2016-04" db="EMBL/GenBank/DDBJ databases">
        <title>New species of Pectobacterium.</title>
        <authorList>
            <person name="Waleron M."/>
            <person name="Misztak A.E."/>
            <person name="Waleron K."/>
        </authorList>
    </citation>
    <scope>NUCLEOTIDE SEQUENCE [LARGE SCALE GENOMIC DNA]</scope>
    <source>
        <strain evidence="1 2">IFB5232</strain>
    </source>
</reference>
<dbReference type="Proteomes" id="UP000234468">
    <property type="component" value="Unassembled WGS sequence"/>
</dbReference>